<proteinExistence type="predicted"/>
<comment type="caution">
    <text evidence="3">The sequence shown here is derived from an EMBL/GenBank/DDBJ whole genome shotgun (WGS) entry which is preliminary data.</text>
</comment>
<feature type="domain" description="Type IV secretion system coupling protein TraD DNA-binding" evidence="1">
    <location>
        <begin position="25"/>
        <end position="340"/>
    </location>
</feature>
<dbReference type="STRING" id="1798002.A2478_03130"/>
<accession>A0A1F5T009</accession>
<dbReference type="CDD" id="cd01127">
    <property type="entry name" value="TrwB_TraG_TraD_VirD4"/>
    <property type="match status" value="1"/>
</dbReference>
<dbReference type="EMBL" id="MFGJ01000006">
    <property type="protein sequence ID" value="OGF32294.1"/>
    <property type="molecule type" value="Genomic_DNA"/>
</dbReference>
<dbReference type="Pfam" id="PF23477">
    <property type="entry name" value="zf_Tbcl_2"/>
    <property type="match status" value="1"/>
</dbReference>
<dbReference type="InterPro" id="IPR026363">
    <property type="entry name" value="CxxC-x17-CxxC_dom"/>
</dbReference>
<dbReference type="AlphaFoldDB" id="A0A1F5T009"/>
<feature type="domain" description="CxxC-x17-CxxC" evidence="2">
    <location>
        <begin position="483"/>
        <end position="515"/>
    </location>
</feature>
<evidence type="ECO:0000259" key="1">
    <source>
        <dbReference type="Pfam" id="PF10412"/>
    </source>
</evidence>
<evidence type="ECO:0000313" key="4">
    <source>
        <dbReference type="Proteomes" id="UP000179001"/>
    </source>
</evidence>
<reference evidence="3 4" key="1">
    <citation type="journal article" date="2016" name="Nat. Commun.">
        <title>Thousands of microbial genomes shed light on interconnected biogeochemical processes in an aquifer system.</title>
        <authorList>
            <person name="Anantharaman K."/>
            <person name="Brown C.T."/>
            <person name="Hug L.A."/>
            <person name="Sharon I."/>
            <person name="Castelle C.J."/>
            <person name="Probst A.J."/>
            <person name="Thomas B.C."/>
            <person name="Singh A."/>
            <person name="Wilkins M.J."/>
            <person name="Karaoz U."/>
            <person name="Brodie E.L."/>
            <person name="Williams K.H."/>
            <person name="Hubbard S.S."/>
            <person name="Banfield J.F."/>
        </authorList>
    </citation>
    <scope>NUCLEOTIDE SEQUENCE [LARGE SCALE GENOMIC DNA]</scope>
</reference>
<dbReference type="PANTHER" id="PTHR30121">
    <property type="entry name" value="UNCHARACTERIZED PROTEIN YJGR-RELATED"/>
    <property type="match status" value="1"/>
</dbReference>
<evidence type="ECO:0000313" key="3">
    <source>
        <dbReference type="EMBL" id="OGF32294.1"/>
    </source>
</evidence>
<organism evidence="3 4">
    <name type="scientific">Candidatus Falkowbacteria bacterium RIFOXYC2_FULL_36_12</name>
    <dbReference type="NCBI Taxonomy" id="1798002"/>
    <lineage>
        <taxon>Bacteria</taxon>
        <taxon>Candidatus Falkowiibacteriota</taxon>
    </lineage>
</organism>
<dbReference type="InterPro" id="IPR019476">
    <property type="entry name" value="T4SS_TraD_DNA-bd"/>
</dbReference>
<dbReference type="InterPro" id="IPR051162">
    <property type="entry name" value="T4SS_component"/>
</dbReference>
<protein>
    <submittedName>
        <fullName evidence="3">Uncharacterized protein</fullName>
    </submittedName>
</protein>
<dbReference type="SUPFAM" id="SSF52540">
    <property type="entry name" value="P-loop containing nucleoside triphosphate hydrolases"/>
    <property type="match status" value="1"/>
</dbReference>
<evidence type="ECO:0000259" key="2">
    <source>
        <dbReference type="Pfam" id="PF23477"/>
    </source>
</evidence>
<dbReference type="Gene3D" id="3.40.50.300">
    <property type="entry name" value="P-loop containing nucleotide triphosphate hydrolases"/>
    <property type="match status" value="2"/>
</dbReference>
<dbReference type="PANTHER" id="PTHR30121:SF11">
    <property type="entry name" value="AAA+ ATPASE DOMAIN-CONTAINING PROTEIN"/>
    <property type="match status" value="1"/>
</dbReference>
<dbReference type="NCBIfam" id="TIGR04272">
    <property type="entry name" value="cxxc_cxxc_Mbark"/>
    <property type="match status" value="1"/>
</dbReference>
<gene>
    <name evidence="3" type="ORF">A2478_03130</name>
</gene>
<sequence>MQFSPNLTIFAKTDYRGEGRSFGIKPDDRRRHMYVIGKTGMGKSVLIENMVYSDIMAGNGCALLDPHGDSVEAILKAIPSHRINDVVYINPSDLDFPVAFNVLEKVDPKYRHLISSGIVGVFKKLWADSWGPRLEYLLRNALLALLDYPDSTLLGVNRMFVDKDYRKKVVAKIKDPVVKAFWEDEFTKYNQSFMTEAIAPIQNKVGQFLSTSLIRNLIGQVKSTIDMRKIMDEKKILLVNLAKGRIGEDASAMIGAMMITKIQLAAMSRVDIPENERKDFYLYVDEFQNFSTESFANILSEARKYRLNLIVGHQYVEQLDETVSAAIFGNVGTFIVFRVGAIDAEVLAKEFDPFFLEPDLVNLPKWHIYLKLMIDGVASDPFSAATLPPMAVPSGNEDSVINVSRERYSRPREEVEEKITRWSGVETEDTIKKLEEKLEEKKISKVVDRKIDFLAGYSGKLFEDEVDEAIVNIDEEAGKEEEIFVVNCVSCGAKTTINFKPDGVRPVFCKDCLKDYRRQQAKSQDLVESKKEMANFENKFKSTRVVAPVAVPRRVEPIKVEHRPTVRPMAVEENKPFKELSLKDALSQKVQPISGRRSVPKINFDSERL</sequence>
<dbReference type="InterPro" id="IPR027417">
    <property type="entry name" value="P-loop_NTPase"/>
</dbReference>
<name>A0A1F5T009_9BACT</name>
<dbReference type="Pfam" id="PF10412">
    <property type="entry name" value="TrwB_AAD_bind"/>
    <property type="match status" value="1"/>
</dbReference>
<dbReference type="Proteomes" id="UP000179001">
    <property type="component" value="Unassembled WGS sequence"/>
</dbReference>